<comment type="caution">
    <text evidence="1">The sequence shown here is derived from an EMBL/GenBank/DDBJ whole genome shotgun (WGS) entry which is preliminary data.</text>
</comment>
<sequence>MFDNTPEKIAAAHELEQRLINEVFDYVNEDDERAGLGLNAAFRACITLTKGSTMTAQTRMAFAQQVYLEMTSDLALSTIRGHQGQ</sequence>
<evidence type="ECO:0000313" key="2">
    <source>
        <dbReference type="Proteomes" id="UP001595776"/>
    </source>
</evidence>
<name>A0ABV8U9T4_9PROT</name>
<evidence type="ECO:0000313" key="1">
    <source>
        <dbReference type="EMBL" id="MFC4347964.1"/>
    </source>
</evidence>
<dbReference type="RefSeq" id="WP_068151963.1">
    <property type="nucleotide sequence ID" value="NZ_JBHSCR010000005.1"/>
</dbReference>
<dbReference type="EMBL" id="JBHSCR010000005">
    <property type="protein sequence ID" value="MFC4347964.1"/>
    <property type="molecule type" value="Genomic_DNA"/>
</dbReference>
<proteinExistence type="predicted"/>
<keyword evidence="2" id="KW-1185">Reference proteome</keyword>
<protein>
    <submittedName>
        <fullName evidence="1">Uncharacterized protein</fullName>
    </submittedName>
</protein>
<reference evidence="2" key="1">
    <citation type="journal article" date="2019" name="Int. J. Syst. Evol. Microbiol.">
        <title>The Global Catalogue of Microorganisms (GCM) 10K type strain sequencing project: providing services to taxonomists for standard genome sequencing and annotation.</title>
        <authorList>
            <consortium name="The Broad Institute Genomics Platform"/>
            <consortium name="The Broad Institute Genome Sequencing Center for Infectious Disease"/>
            <person name="Wu L."/>
            <person name="Ma J."/>
        </authorList>
    </citation>
    <scope>NUCLEOTIDE SEQUENCE [LARGE SCALE GENOMIC DNA]</scope>
    <source>
        <strain evidence="2">CGMCC 1.15304</strain>
    </source>
</reference>
<accession>A0ABV8U9T4</accession>
<gene>
    <name evidence="1" type="ORF">ACFO5Q_08920</name>
</gene>
<organism evidence="1 2">
    <name type="scientific">Kordiimonas lipolytica</name>
    <dbReference type="NCBI Taxonomy" id="1662421"/>
    <lineage>
        <taxon>Bacteria</taxon>
        <taxon>Pseudomonadati</taxon>
        <taxon>Pseudomonadota</taxon>
        <taxon>Alphaproteobacteria</taxon>
        <taxon>Kordiimonadales</taxon>
        <taxon>Kordiimonadaceae</taxon>
        <taxon>Kordiimonas</taxon>
    </lineage>
</organism>
<dbReference type="Proteomes" id="UP001595776">
    <property type="component" value="Unassembled WGS sequence"/>
</dbReference>